<dbReference type="OrthoDB" id="7226450at2"/>
<keyword evidence="2" id="KW-1185">Reference proteome</keyword>
<dbReference type="Proteomes" id="UP000215931">
    <property type="component" value="Unassembled WGS sequence"/>
</dbReference>
<dbReference type="EMBL" id="NPKH01000023">
    <property type="protein sequence ID" value="PAP93989.1"/>
    <property type="molecule type" value="Genomic_DNA"/>
</dbReference>
<sequence>MSSKTSSTTESKPPAWAKPMFKLAGQEGLNLYNTGAGGNAYTGSTVADLSGTTMSGINNLAQAGANTNTAGTRPLFQGIGAAATGPSFAEQNLSGIASGADNPYFEQALEGQLGKTASKVQSQFAGAGRYGSGANVGALTGELGNIRSNALSNQWNQNIQNQLAATGQMDSARQAGLGLGLNATNAMAGQDQKQFENALTGAGATLQAGGLLDNQAQKQLSDQVNAWYEQDNQDWNRLGLLTSAASGAAGPYGTQRGTSTTSNPMGAIGAVGSMFGGK</sequence>
<evidence type="ECO:0000313" key="1">
    <source>
        <dbReference type="EMBL" id="PAP93989.1"/>
    </source>
</evidence>
<evidence type="ECO:0000313" key="2">
    <source>
        <dbReference type="Proteomes" id="UP000215931"/>
    </source>
</evidence>
<proteinExistence type="predicted"/>
<dbReference type="AlphaFoldDB" id="A0A271KG80"/>
<reference evidence="1 2" key="1">
    <citation type="submission" date="2017-08" db="EMBL/GenBank/DDBJ databases">
        <title>Mesorhizobium wenxinae sp. nov., a novel rhizobial species isolated from root nodules of chickpea (Cicer arietinum L.).</title>
        <authorList>
            <person name="Zhang J."/>
        </authorList>
    </citation>
    <scope>NUCLEOTIDE SEQUENCE [LARGE SCALE GENOMIC DNA]</scope>
    <source>
        <strain evidence="2">WYCCWR 10019</strain>
    </source>
</reference>
<organism evidence="1 2">
    <name type="scientific">Mesorhizobium wenxiniae</name>
    <dbReference type="NCBI Taxonomy" id="2014805"/>
    <lineage>
        <taxon>Bacteria</taxon>
        <taxon>Pseudomonadati</taxon>
        <taxon>Pseudomonadota</taxon>
        <taxon>Alphaproteobacteria</taxon>
        <taxon>Hyphomicrobiales</taxon>
        <taxon>Phyllobacteriaceae</taxon>
        <taxon>Mesorhizobium</taxon>
    </lineage>
</organism>
<accession>A0A271KG80</accession>
<name>A0A271KG80_9HYPH</name>
<dbReference type="RefSeq" id="WP_095519522.1">
    <property type="nucleotide sequence ID" value="NZ_NPKH01000023.1"/>
</dbReference>
<gene>
    <name evidence="1" type="ORF">CIT31_16615</name>
</gene>
<comment type="caution">
    <text evidence="1">The sequence shown here is derived from an EMBL/GenBank/DDBJ whole genome shotgun (WGS) entry which is preliminary data.</text>
</comment>
<protein>
    <submittedName>
        <fullName evidence="1">Uncharacterized protein</fullName>
    </submittedName>
</protein>